<feature type="compositionally biased region" description="Low complexity" evidence="5">
    <location>
        <begin position="1"/>
        <end position="23"/>
    </location>
</feature>
<keyword evidence="3" id="KW-0804">Transcription</keyword>
<dbReference type="GO" id="GO:0003677">
    <property type="term" value="F:DNA binding"/>
    <property type="evidence" value="ECO:0007669"/>
    <property type="project" value="UniProtKB-UniRule"/>
</dbReference>
<keyword evidence="9" id="KW-1185">Reference proteome</keyword>
<dbReference type="AlphaFoldDB" id="A0A0K8P0J9"/>
<keyword evidence="1" id="KW-0805">Transcription regulation</keyword>
<evidence type="ECO:0000313" key="8">
    <source>
        <dbReference type="EMBL" id="GAP36148.1"/>
    </source>
</evidence>
<dbReference type="InterPro" id="IPR036271">
    <property type="entry name" value="Tet_transcr_reg_TetR-rel_C_sf"/>
</dbReference>
<dbReference type="Pfam" id="PF00440">
    <property type="entry name" value="TetR_N"/>
    <property type="match status" value="1"/>
</dbReference>
<evidence type="ECO:0000256" key="3">
    <source>
        <dbReference type="ARBA" id="ARBA00023163"/>
    </source>
</evidence>
<dbReference type="SUPFAM" id="SSF46689">
    <property type="entry name" value="Homeodomain-like"/>
    <property type="match status" value="1"/>
</dbReference>
<keyword evidence="6" id="KW-1133">Transmembrane helix</keyword>
<feature type="transmembrane region" description="Helical" evidence="6">
    <location>
        <begin position="180"/>
        <end position="201"/>
    </location>
</feature>
<evidence type="ECO:0000256" key="6">
    <source>
        <dbReference type="SAM" id="Phobius"/>
    </source>
</evidence>
<proteinExistence type="predicted"/>
<evidence type="ECO:0000256" key="2">
    <source>
        <dbReference type="ARBA" id="ARBA00023125"/>
    </source>
</evidence>
<feature type="domain" description="HTH tetR-type" evidence="7">
    <location>
        <begin position="35"/>
        <end position="95"/>
    </location>
</feature>
<keyword evidence="6" id="KW-0812">Transmembrane</keyword>
<dbReference type="Proteomes" id="UP000037660">
    <property type="component" value="Unassembled WGS sequence"/>
</dbReference>
<dbReference type="SUPFAM" id="SSF48498">
    <property type="entry name" value="Tetracyclin repressor-like, C-terminal domain"/>
    <property type="match status" value="1"/>
</dbReference>
<feature type="region of interest" description="Disordered" evidence="5">
    <location>
        <begin position="1"/>
        <end position="38"/>
    </location>
</feature>
<dbReference type="OrthoDB" id="2356263at2"/>
<evidence type="ECO:0000256" key="5">
    <source>
        <dbReference type="SAM" id="MobiDB-lite"/>
    </source>
</evidence>
<keyword evidence="6" id="KW-0472">Membrane</keyword>
<evidence type="ECO:0000313" key="9">
    <source>
        <dbReference type="Proteomes" id="UP000037660"/>
    </source>
</evidence>
<dbReference type="PANTHER" id="PTHR47506">
    <property type="entry name" value="TRANSCRIPTIONAL REGULATORY PROTEIN"/>
    <property type="match status" value="1"/>
</dbReference>
<dbReference type="RefSeq" id="WP_082368256.1">
    <property type="nucleotide sequence ID" value="NZ_BBYR01000032.1"/>
</dbReference>
<dbReference type="InterPro" id="IPR009057">
    <property type="entry name" value="Homeodomain-like_sf"/>
</dbReference>
<dbReference type="PANTHER" id="PTHR47506:SF6">
    <property type="entry name" value="HTH-TYPE TRANSCRIPTIONAL REPRESSOR NEMR"/>
    <property type="match status" value="1"/>
</dbReference>
<organism evidence="8 9">
    <name type="scientific">Piscinibacter sakaiensis</name>
    <name type="common">Ideonella sakaiensis</name>
    <dbReference type="NCBI Taxonomy" id="1547922"/>
    <lineage>
        <taxon>Bacteria</taxon>
        <taxon>Pseudomonadati</taxon>
        <taxon>Pseudomonadota</taxon>
        <taxon>Betaproteobacteria</taxon>
        <taxon>Burkholderiales</taxon>
        <taxon>Sphaerotilaceae</taxon>
        <taxon>Piscinibacter</taxon>
    </lineage>
</organism>
<dbReference type="InterPro" id="IPR001647">
    <property type="entry name" value="HTH_TetR"/>
</dbReference>
<dbReference type="Gene3D" id="1.10.357.10">
    <property type="entry name" value="Tetracycline Repressor, domain 2"/>
    <property type="match status" value="1"/>
</dbReference>
<evidence type="ECO:0000259" key="7">
    <source>
        <dbReference type="PROSITE" id="PS50977"/>
    </source>
</evidence>
<name>A0A0K8P0J9_PISS1</name>
<reference evidence="9" key="1">
    <citation type="submission" date="2015-07" db="EMBL/GenBank/DDBJ databases">
        <title>Discovery of a poly(ethylene terephthalate assimilation.</title>
        <authorList>
            <person name="Yoshida S."/>
            <person name="Hiraga K."/>
            <person name="Takehana T."/>
            <person name="Taniguchi I."/>
            <person name="Yamaji H."/>
            <person name="Maeda Y."/>
            <person name="Toyohara K."/>
            <person name="Miyamoto K."/>
            <person name="Kimura Y."/>
            <person name="Oda K."/>
        </authorList>
    </citation>
    <scope>NUCLEOTIDE SEQUENCE [LARGE SCALE GENOMIC DNA]</scope>
    <source>
        <strain evidence="9">NBRC 110686 / TISTR 2288 / 201-F6</strain>
    </source>
</reference>
<reference evidence="8 9" key="2">
    <citation type="journal article" date="2016" name="Science">
        <title>A bacterium that degrades and assimilates poly(ethylene terephthalate).</title>
        <authorList>
            <person name="Yoshida S."/>
            <person name="Hiraga K."/>
            <person name="Takehana T."/>
            <person name="Taniguchi I."/>
            <person name="Yamaji H."/>
            <person name="Maeda Y."/>
            <person name="Toyohara K."/>
            <person name="Miyamoto K."/>
            <person name="Kimura Y."/>
            <person name="Oda K."/>
        </authorList>
    </citation>
    <scope>NUCLEOTIDE SEQUENCE [LARGE SCALE GENOMIC DNA]</scope>
    <source>
        <strain evidence="9">NBRC 110686 / TISTR 2288 / 201-F6</strain>
    </source>
</reference>
<dbReference type="EMBL" id="BBYR01000032">
    <property type="protein sequence ID" value="GAP36148.1"/>
    <property type="molecule type" value="Genomic_DNA"/>
</dbReference>
<evidence type="ECO:0000256" key="4">
    <source>
        <dbReference type="PROSITE-ProRule" id="PRU00335"/>
    </source>
</evidence>
<dbReference type="PROSITE" id="PS50977">
    <property type="entry name" value="HTH_TETR_2"/>
    <property type="match status" value="1"/>
</dbReference>
<feature type="DNA-binding region" description="H-T-H motif" evidence="4">
    <location>
        <begin position="58"/>
        <end position="77"/>
    </location>
</feature>
<comment type="caution">
    <text evidence="8">The sequence shown here is derived from an EMBL/GenBank/DDBJ whole genome shotgun (WGS) entry which is preliminary data.</text>
</comment>
<accession>A0A0K8P0J9</accession>
<gene>
    <name evidence="8" type="ORF">ISF6_1988</name>
</gene>
<keyword evidence="2 4" id="KW-0238">DNA-binding</keyword>
<dbReference type="STRING" id="1547922.ISF6_1988"/>
<protein>
    <submittedName>
        <fullName evidence="8">Transcriptional regulator, TetR family</fullName>
    </submittedName>
</protein>
<sequence>MTPRAPARPRPAGNAGRPRASAAGTGGGAPAPDPDGTRLRLLQAGRARATRDGLRRLTVRGVAADAGVNLGSFVYHFGTREAFVSELIEQWYAPLMARLQPTADDAAPPLVRLRALLDQLVEFLLAHAGFVGQLLADAAAGEQPARRFLSSMTGRHPQLVLQVIAQAQRRGELPGREPPLHLLMFLMGAIGAPVLALGAAARGGLLPPPLAAQLLPLAQDLPSVRRRIDWALRGLVAGASP</sequence>
<dbReference type="Gene3D" id="1.10.10.60">
    <property type="entry name" value="Homeodomain-like"/>
    <property type="match status" value="1"/>
</dbReference>
<evidence type="ECO:0000256" key="1">
    <source>
        <dbReference type="ARBA" id="ARBA00023015"/>
    </source>
</evidence>